<dbReference type="Proteomes" id="UP000790347">
    <property type="component" value="Unassembled WGS sequence"/>
</dbReference>
<protein>
    <submittedName>
        <fullName evidence="1">Uncharacterized protein</fullName>
    </submittedName>
</protein>
<organism evidence="1 2">
    <name type="scientific">Dermatophagoides farinae</name>
    <name type="common">American house dust mite</name>
    <dbReference type="NCBI Taxonomy" id="6954"/>
    <lineage>
        <taxon>Eukaryota</taxon>
        <taxon>Metazoa</taxon>
        <taxon>Ecdysozoa</taxon>
        <taxon>Arthropoda</taxon>
        <taxon>Chelicerata</taxon>
        <taxon>Arachnida</taxon>
        <taxon>Acari</taxon>
        <taxon>Acariformes</taxon>
        <taxon>Sarcoptiformes</taxon>
        <taxon>Astigmata</taxon>
        <taxon>Psoroptidia</taxon>
        <taxon>Analgoidea</taxon>
        <taxon>Pyroglyphidae</taxon>
        <taxon>Dermatophagoidinae</taxon>
        <taxon>Dermatophagoides</taxon>
    </lineage>
</organism>
<dbReference type="EMBL" id="ASGP02000001">
    <property type="protein sequence ID" value="KAH9527972.1"/>
    <property type="molecule type" value="Genomic_DNA"/>
</dbReference>
<name>A0A922IBZ0_DERFA</name>
<keyword evidence="2" id="KW-1185">Reference proteome</keyword>
<accession>A0A922IBZ0</accession>
<comment type="caution">
    <text evidence="1">The sequence shown here is derived from an EMBL/GenBank/DDBJ whole genome shotgun (WGS) entry which is preliminary data.</text>
</comment>
<proteinExistence type="predicted"/>
<evidence type="ECO:0000313" key="1">
    <source>
        <dbReference type="EMBL" id="KAH9527972.1"/>
    </source>
</evidence>
<gene>
    <name evidence="1" type="ORF">DERF_001954</name>
</gene>
<dbReference type="AlphaFoldDB" id="A0A922IBZ0"/>
<sequence>MPPSSARRELMLTKLLTIPSPLTVQTICGKGVPVAEHLIEKDLPGRSGSVIVKTVMNVGGSSANANSPLA</sequence>
<reference evidence="1" key="2">
    <citation type="journal article" date="2022" name="Res Sq">
        <title>Comparative Genomics Reveals Insights into the Divergent Evolution of Astigmatic Mites and Household Pest Adaptations.</title>
        <authorList>
            <person name="Xiong Q."/>
            <person name="Wan A.T.-Y."/>
            <person name="Liu X.-Y."/>
            <person name="Fung C.S.-H."/>
            <person name="Xiao X."/>
            <person name="Malainual N."/>
            <person name="Hou J."/>
            <person name="Wang L."/>
            <person name="Wang M."/>
            <person name="Yang K."/>
            <person name="Cui Y."/>
            <person name="Leung E."/>
            <person name="Nong W."/>
            <person name="Shin S.-K."/>
            <person name="Au S."/>
            <person name="Jeong K.Y."/>
            <person name="Chew F.T."/>
            <person name="Hui J."/>
            <person name="Leung T.F."/>
            <person name="Tungtrongchitr A."/>
            <person name="Zhong N."/>
            <person name="Liu Z."/>
            <person name="Tsui S."/>
        </authorList>
    </citation>
    <scope>NUCLEOTIDE SEQUENCE</scope>
    <source>
        <strain evidence="1">Derf</strain>
        <tissue evidence="1">Whole organism</tissue>
    </source>
</reference>
<evidence type="ECO:0000313" key="2">
    <source>
        <dbReference type="Proteomes" id="UP000790347"/>
    </source>
</evidence>
<reference evidence="1" key="1">
    <citation type="submission" date="2013-05" db="EMBL/GenBank/DDBJ databases">
        <authorList>
            <person name="Yim A.K.Y."/>
            <person name="Chan T.F."/>
            <person name="Ji K.M."/>
            <person name="Liu X.Y."/>
            <person name="Zhou J.W."/>
            <person name="Li R.Q."/>
            <person name="Yang K.Y."/>
            <person name="Li J."/>
            <person name="Li M."/>
            <person name="Law P.T.W."/>
            <person name="Wu Y.L."/>
            <person name="Cai Z.L."/>
            <person name="Qin H."/>
            <person name="Bao Y."/>
            <person name="Leung R.K.K."/>
            <person name="Ng P.K.S."/>
            <person name="Zou J."/>
            <person name="Zhong X.J."/>
            <person name="Ran P.X."/>
            <person name="Zhong N.S."/>
            <person name="Liu Z.G."/>
            <person name="Tsui S.K.W."/>
        </authorList>
    </citation>
    <scope>NUCLEOTIDE SEQUENCE</scope>
    <source>
        <strain evidence="1">Derf</strain>
        <tissue evidence="1">Whole organism</tissue>
    </source>
</reference>